<dbReference type="SUPFAM" id="SSF47616">
    <property type="entry name" value="GST C-terminal domain-like"/>
    <property type="match status" value="1"/>
</dbReference>
<dbReference type="PROSITE" id="PS50404">
    <property type="entry name" value="GST_NTER"/>
    <property type="match status" value="1"/>
</dbReference>
<evidence type="ECO:0000256" key="1">
    <source>
        <dbReference type="ARBA" id="ARBA00002446"/>
    </source>
</evidence>
<accession>A0ABD3UVT9</accession>
<dbReference type="Proteomes" id="UP001634394">
    <property type="component" value="Unassembled WGS sequence"/>
</dbReference>
<evidence type="ECO:0000256" key="7">
    <source>
        <dbReference type="ARBA" id="ARBA00047960"/>
    </source>
</evidence>
<feature type="domain" description="GST N-terminal" evidence="8">
    <location>
        <begin position="1"/>
        <end position="88"/>
    </location>
</feature>
<evidence type="ECO:0000256" key="3">
    <source>
        <dbReference type="ARBA" id="ARBA00005861"/>
    </source>
</evidence>
<comment type="function">
    <text evidence="1">GST isoenzymes appear to play a central role in the parasite detoxification system. Other functions are also suspected including a role in increasing the solubility of haematin in the parasite gut.</text>
</comment>
<evidence type="ECO:0000256" key="5">
    <source>
        <dbReference type="ARBA" id="ARBA00012452"/>
    </source>
</evidence>
<dbReference type="InterPro" id="IPR036249">
    <property type="entry name" value="Thioredoxin-like_sf"/>
</dbReference>
<dbReference type="InterPro" id="IPR010987">
    <property type="entry name" value="Glutathione-S-Trfase_C-like"/>
</dbReference>
<dbReference type="SUPFAM" id="SSF52833">
    <property type="entry name" value="Thioredoxin-like"/>
    <property type="match status" value="1"/>
</dbReference>
<dbReference type="SFLD" id="SFLDS00019">
    <property type="entry name" value="Glutathione_Transferase_(cytos"/>
    <property type="match status" value="1"/>
</dbReference>
<dbReference type="PROSITE" id="PS50405">
    <property type="entry name" value="GST_CTER"/>
    <property type="match status" value="1"/>
</dbReference>
<dbReference type="InterPro" id="IPR004046">
    <property type="entry name" value="GST_C"/>
</dbReference>
<reference evidence="10 11" key="1">
    <citation type="submission" date="2024-11" db="EMBL/GenBank/DDBJ databases">
        <title>Chromosome-level genome assembly of the freshwater bivalve Anodonta woodiana.</title>
        <authorList>
            <person name="Chen X."/>
        </authorList>
    </citation>
    <scope>NUCLEOTIDE SEQUENCE [LARGE SCALE GENOMIC DNA]</scope>
    <source>
        <strain evidence="10">MN2024</strain>
        <tissue evidence="10">Gills</tissue>
    </source>
</reference>
<evidence type="ECO:0000313" key="10">
    <source>
        <dbReference type="EMBL" id="KAL3853136.1"/>
    </source>
</evidence>
<evidence type="ECO:0000259" key="8">
    <source>
        <dbReference type="PROSITE" id="PS50404"/>
    </source>
</evidence>
<evidence type="ECO:0000256" key="2">
    <source>
        <dbReference type="ARBA" id="ARBA00003701"/>
    </source>
</evidence>
<dbReference type="GO" id="GO:0004364">
    <property type="term" value="F:glutathione transferase activity"/>
    <property type="evidence" value="ECO:0007669"/>
    <property type="project" value="UniProtKB-EC"/>
</dbReference>
<dbReference type="InterPro" id="IPR036282">
    <property type="entry name" value="Glutathione-S-Trfase_C_sf"/>
</dbReference>
<keyword evidence="11" id="KW-1185">Reference proteome</keyword>
<dbReference type="PANTHER" id="PTHR11571">
    <property type="entry name" value="GLUTATHIONE S-TRANSFERASE"/>
    <property type="match status" value="1"/>
</dbReference>
<dbReference type="Pfam" id="PF02798">
    <property type="entry name" value="GST_N"/>
    <property type="match status" value="1"/>
</dbReference>
<dbReference type="InterPro" id="IPR004045">
    <property type="entry name" value="Glutathione_S-Trfase_N"/>
</dbReference>
<dbReference type="EMBL" id="JBJQND010000015">
    <property type="protein sequence ID" value="KAL3853136.1"/>
    <property type="molecule type" value="Genomic_DNA"/>
</dbReference>
<evidence type="ECO:0000259" key="9">
    <source>
        <dbReference type="PROSITE" id="PS50405"/>
    </source>
</evidence>
<dbReference type="Pfam" id="PF14497">
    <property type="entry name" value="GST_C_3"/>
    <property type="match status" value="1"/>
</dbReference>
<organism evidence="10 11">
    <name type="scientific">Sinanodonta woodiana</name>
    <name type="common">Chinese pond mussel</name>
    <name type="synonym">Anodonta woodiana</name>
    <dbReference type="NCBI Taxonomy" id="1069815"/>
    <lineage>
        <taxon>Eukaryota</taxon>
        <taxon>Metazoa</taxon>
        <taxon>Spiralia</taxon>
        <taxon>Lophotrochozoa</taxon>
        <taxon>Mollusca</taxon>
        <taxon>Bivalvia</taxon>
        <taxon>Autobranchia</taxon>
        <taxon>Heteroconchia</taxon>
        <taxon>Palaeoheterodonta</taxon>
        <taxon>Unionida</taxon>
        <taxon>Unionoidea</taxon>
        <taxon>Unionidae</taxon>
        <taxon>Unioninae</taxon>
        <taxon>Sinanodonta</taxon>
    </lineage>
</organism>
<dbReference type="AlphaFoldDB" id="A0ABD3UVT9"/>
<comment type="function">
    <text evidence="2">Conjugation of reduced glutathione to a wide number of exogenous and endogenous hydrophobic electrophiles.</text>
</comment>
<evidence type="ECO:0000313" key="11">
    <source>
        <dbReference type="Proteomes" id="UP001634394"/>
    </source>
</evidence>
<comment type="catalytic activity">
    <reaction evidence="7">
        <text>RX + glutathione = an S-substituted glutathione + a halide anion + H(+)</text>
        <dbReference type="Rhea" id="RHEA:16437"/>
        <dbReference type="ChEBI" id="CHEBI:15378"/>
        <dbReference type="ChEBI" id="CHEBI:16042"/>
        <dbReference type="ChEBI" id="CHEBI:17792"/>
        <dbReference type="ChEBI" id="CHEBI:57925"/>
        <dbReference type="ChEBI" id="CHEBI:90779"/>
        <dbReference type="EC" id="2.5.1.18"/>
    </reaction>
</comment>
<sequence>MHVYYETNEYTYLAQPIRLLLHYVGENYDDVFYEVTDAPDYSKERWRNIRHTFGLPFPNLPYYIDGDVKITQSNAIIRYIALGKTEKEMVDVDVLLEQAMDFRNALIKFVYNDAYEKLKDDYFKDLPQKLQGFESFLGDKPFFVGSEITAPDFVLYELLDQHRLMKEDCLTDFPKLLEFLDRIEAEPNIKAYMDSDKFIRRPVNNKFAHFK</sequence>
<gene>
    <name evidence="10" type="ORF">ACJMK2_016706</name>
</gene>
<dbReference type="Gene3D" id="1.20.1050.10">
    <property type="match status" value="1"/>
</dbReference>
<dbReference type="FunFam" id="1.20.1050.10:FF:000003">
    <property type="entry name" value="Glutathione S-transferase 2"/>
    <property type="match status" value="1"/>
</dbReference>
<comment type="caution">
    <text evidence="10">The sequence shown here is derived from an EMBL/GenBank/DDBJ whole genome shotgun (WGS) entry which is preliminary data.</text>
</comment>
<feature type="domain" description="GST C-terminal" evidence="9">
    <location>
        <begin position="85"/>
        <end position="203"/>
    </location>
</feature>
<dbReference type="EC" id="2.5.1.18" evidence="5"/>
<comment type="similarity">
    <text evidence="3">Belongs to the GST superfamily. Mu family.</text>
</comment>
<evidence type="ECO:0000256" key="6">
    <source>
        <dbReference type="ARBA" id="ARBA00022679"/>
    </source>
</evidence>
<protein>
    <recommendedName>
        <fullName evidence="5">glutathione transferase</fullName>
        <ecNumber evidence="5">2.5.1.18</ecNumber>
    </recommendedName>
</protein>
<name>A0ABD3UVT9_SINWO</name>
<keyword evidence="6" id="KW-0808">Transferase</keyword>
<dbReference type="CDD" id="cd03075">
    <property type="entry name" value="GST_N_Mu"/>
    <property type="match status" value="1"/>
</dbReference>
<comment type="subunit">
    <text evidence="4">Homodimer.</text>
</comment>
<dbReference type="Gene3D" id="3.40.30.10">
    <property type="entry name" value="Glutaredoxin"/>
    <property type="match status" value="1"/>
</dbReference>
<evidence type="ECO:0000256" key="4">
    <source>
        <dbReference type="ARBA" id="ARBA00011738"/>
    </source>
</evidence>
<dbReference type="PANTHER" id="PTHR11571:SF222">
    <property type="entry name" value="GLUTATHIONE TRANSFERASE"/>
    <property type="match status" value="1"/>
</dbReference>
<dbReference type="InterPro" id="IPR040079">
    <property type="entry name" value="Glutathione_S-Trfase"/>
</dbReference>
<proteinExistence type="inferred from homology"/>
<dbReference type="InterPro" id="IPR050213">
    <property type="entry name" value="GST_superfamily"/>
</dbReference>